<feature type="transmembrane region" description="Helical" evidence="2">
    <location>
        <begin position="174"/>
        <end position="198"/>
    </location>
</feature>
<keyword evidence="2" id="KW-0472">Membrane</keyword>
<sequence>MLPEKDEERGARLPEVEKWESVTKKTRRKDVRRRHSRANVSAGWPSVGSGTPYPTKRSKITSWENRRVPWNYDAYGVPIKSGDRAWNLVFGMVGGVGIEYLIRNQLLVASQLLAPTTGLASVTAATLGVGGRRSLLFGATGDAIVLLKQVYMIFSKVQDGMLPWSSLGGAMTIAMQSVTLDMTTGILCVVVAVAQLAVRTGLKTAKFQAGMASKSERQPDGTKTYVEDFFGSFHNFAINVLCSASVLASPSSLVSIAIAWIGNCARRGEINRECMKDAFEAYAGVPIALAIISEGLVSLSRSNGRERHSMDLFTLALGVPGFIAGLFGCMYWAKNPTVAHAITDVWNNLKSFVGFVWRYAKDSICSVASYIGGSIGEGVMAKLVDSLPNWCKTKTDNLVMEEHFAMARAEPKEINKCTPLETGNLNYVLAYRVPGGLLDTLFTKLACLHPANKAVSGPYVDLEPDALVSFLKPQGLADEEWLLYQWLVWFHYETGTLIGGQTELLSLEYHLPARVLNCCGHKWRQVDGTPTLDPAISRARKFCGGSVRLYRDADEHDPAFRQSAVRFTCVIGLNRGLDSSDQWTHAAWWGGLNVYYTINNNIYLGTVGGYCHCSVSIATDRGDTCPMMFAPCDHHESSWTITECPISDPSKYLRSASLSNELTGKLNKVLNSWYDENPWRRTLSSGKEVSKVKRSWMPNICSWRTINNDYVHHSESILQDAVRAVKNIIGFRDISYSVRRDFAITRGLTGEFDKTPMHDGCPAHFSLVARNSCKEDFQNVGLDAEELCRGRLIRQT</sequence>
<name>A0A154PPY5_DUFNO</name>
<keyword evidence="4" id="KW-1185">Reference proteome</keyword>
<feature type="transmembrane region" description="Helical" evidence="2">
    <location>
        <begin position="236"/>
        <end position="261"/>
    </location>
</feature>
<dbReference type="AlphaFoldDB" id="A0A154PPY5"/>
<feature type="region of interest" description="Disordered" evidence="1">
    <location>
        <begin position="20"/>
        <end position="56"/>
    </location>
</feature>
<proteinExistence type="predicted"/>
<feature type="transmembrane region" description="Helical" evidence="2">
    <location>
        <begin position="108"/>
        <end position="128"/>
    </location>
</feature>
<protein>
    <submittedName>
        <fullName evidence="3">Uncharacterized protein</fullName>
    </submittedName>
</protein>
<feature type="transmembrane region" description="Helical" evidence="2">
    <location>
        <begin position="312"/>
        <end position="333"/>
    </location>
</feature>
<accession>A0A154PPY5</accession>
<feature type="transmembrane region" description="Helical" evidence="2">
    <location>
        <begin position="281"/>
        <end position="300"/>
    </location>
</feature>
<evidence type="ECO:0000256" key="2">
    <source>
        <dbReference type="SAM" id="Phobius"/>
    </source>
</evidence>
<evidence type="ECO:0000256" key="1">
    <source>
        <dbReference type="SAM" id="MobiDB-lite"/>
    </source>
</evidence>
<evidence type="ECO:0000313" key="4">
    <source>
        <dbReference type="Proteomes" id="UP000076502"/>
    </source>
</evidence>
<reference evidence="3 4" key="1">
    <citation type="submission" date="2015-07" db="EMBL/GenBank/DDBJ databases">
        <title>The genome of Dufourea novaeangliae.</title>
        <authorList>
            <person name="Pan H."/>
            <person name="Kapheim K."/>
        </authorList>
    </citation>
    <scope>NUCLEOTIDE SEQUENCE [LARGE SCALE GENOMIC DNA]</scope>
    <source>
        <strain evidence="3">0120121106</strain>
        <tissue evidence="3">Whole body</tissue>
    </source>
</reference>
<feature type="compositionally biased region" description="Basic residues" evidence="1">
    <location>
        <begin position="24"/>
        <end position="37"/>
    </location>
</feature>
<keyword evidence="2" id="KW-0812">Transmembrane</keyword>
<keyword evidence="2" id="KW-1133">Transmembrane helix</keyword>
<dbReference type="Proteomes" id="UP000076502">
    <property type="component" value="Unassembled WGS sequence"/>
</dbReference>
<feature type="transmembrane region" description="Helical" evidence="2">
    <location>
        <begin position="85"/>
        <end position="102"/>
    </location>
</feature>
<dbReference type="EMBL" id="KQ434992">
    <property type="protein sequence ID" value="KZC13190.1"/>
    <property type="molecule type" value="Genomic_DNA"/>
</dbReference>
<feature type="transmembrane region" description="Helical" evidence="2">
    <location>
        <begin position="135"/>
        <end position="154"/>
    </location>
</feature>
<organism evidence="3 4">
    <name type="scientific">Dufourea novaeangliae</name>
    <name type="common">Sweat bee</name>
    <dbReference type="NCBI Taxonomy" id="178035"/>
    <lineage>
        <taxon>Eukaryota</taxon>
        <taxon>Metazoa</taxon>
        <taxon>Ecdysozoa</taxon>
        <taxon>Arthropoda</taxon>
        <taxon>Hexapoda</taxon>
        <taxon>Insecta</taxon>
        <taxon>Pterygota</taxon>
        <taxon>Neoptera</taxon>
        <taxon>Endopterygota</taxon>
        <taxon>Hymenoptera</taxon>
        <taxon>Apocrita</taxon>
        <taxon>Aculeata</taxon>
        <taxon>Apoidea</taxon>
        <taxon>Anthophila</taxon>
        <taxon>Halictidae</taxon>
        <taxon>Rophitinae</taxon>
        <taxon>Dufourea</taxon>
    </lineage>
</organism>
<evidence type="ECO:0000313" key="3">
    <source>
        <dbReference type="EMBL" id="KZC13190.1"/>
    </source>
</evidence>
<gene>
    <name evidence="3" type="ORF">WN55_05523</name>
</gene>